<sequence>MEFSGDLFQYDTEERLNAFETSPSSEKTVVFIGGLGDGFNAVPFLEPLYKSISTLGWSLTQVQLSSSVDGFGTSNLQTDSRQLDTLVEYLKSKRQKKQIVFIGHSTGSQDCYWHNKNGKHSQDISGYILQAPCSDRQYLASLENYQYLVDLSTKMKNDGNGQEIMPRKAHWSPITGDRYYSLAAKFGDDDVFSTDFTDDEIKKLFEGVDRPIVWVYGEKDEYYMPSNGDPQKSIDKFMRLVPAIKEGHLVPNADHCITNKEAQKVFCKIVSDFLTSIDKA</sequence>
<organism evidence="1">
    <name type="scientific">Mucor ambiguus</name>
    <dbReference type="NCBI Taxonomy" id="91626"/>
    <lineage>
        <taxon>Eukaryota</taxon>
        <taxon>Fungi</taxon>
        <taxon>Fungi incertae sedis</taxon>
        <taxon>Mucoromycota</taxon>
        <taxon>Mucoromycotina</taxon>
        <taxon>Mucoromycetes</taxon>
        <taxon>Mucorales</taxon>
        <taxon>Mucorineae</taxon>
        <taxon>Mucoraceae</taxon>
        <taxon>Mucor</taxon>
    </lineage>
</organism>
<dbReference type="OrthoDB" id="10034502at2759"/>
<evidence type="ECO:0000313" key="1">
    <source>
        <dbReference type="EMBL" id="GAN11677.1"/>
    </source>
</evidence>
<dbReference type="InterPro" id="IPR029058">
    <property type="entry name" value="AB_hydrolase_fold"/>
</dbReference>
<dbReference type="Pfam" id="PF08538">
    <property type="entry name" value="DUF1749"/>
    <property type="match status" value="1"/>
</dbReference>
<keyword evidence="2" id="KW-1185">Reference proteome</keyword>
<name>A0A0C9N6J1_9FUNG</name>
<dbReference type="Proteomes" id="UP000053815">
    <property type="component" value="Unassembled WGS sequence"/>
</dbReference>
<proteinExistence type="predicted"/>
<dbReference type="Gene3D" id="3.40.50.1820">
    <property type="entry name" value="alpha/beta hydrolase"/>
    <property type="match status" value="1"/>
</dbReference>
<dbReference type="PANTHER" id="PTHR31591">
    <property type="entry name" value="UPF0613 PROTEIN PB24D3.06C"/>
    <property type="match status" value="1"/>
</dbReference>
<evidence type="ECO:0000313" key="2">
    <source>
        <dbReference type="Proteomes" id="UP000053815"/>
    </source>
</evidence>
<dbReference type="PANTHER" id="PTHR31591:SF1">
    <property type="entry name" value="UPF0613 PROTEIN PB24D3.06C"/>
    <property type="match status" value="1"/>
</dbReference>
<reference evidence="1" key="1">
    <citation type="submission" date="2014-09" db="EMBL/GenBank/DDBJ databases">
        <title>Draft genome sequence of an oleaginous Mucoromycotina fungus Mucor ambiguus NBRC6742.</title>
        <authorList>
            <person name="Takeda I."/>
            <person name="Yamane N."/>
            <person name="Morita T."/>
            <person name="Tamano K."/>
            <person name="Machida M."/>
            <person name="Baker S."/>
            <person name="Koike H."/>
        </authorList>
    </citation>
    <scope>NUCLEOTIDE SEQUENCE</scope>
    <source>
        <strain evidence="1">NBRC 6742</strain>
    </source>
</reference>
<dbReference type="InterPro" id="IPR013744">
    <property type="entry name" value="SidJ"/>
</dbReference>
<accession>A0A0C9N6J1</accession>
<dbReference type="SUPFAM" id="SSF53474">
    <property type="entry name" value="alpha/beta-Hydrolases"/>
    <property type="match status" value="1"/>
</dbReference>
<evidence type="ECO:0008006" key="3">
    <source>
        <dbReference type="Google" id="ProtNLM"/>
    </source>
</evidence>
<protein>
    <recommendedName>
        <fullName evidence="3">DUF1749-domain-containing protein</fullName>
    </recommendedName>
</protein>
<dbReference type="AlphaFoldDB" id="A0A0C9N6J1"/>
<gene>
    <name evidence="1" type="ORF">MAM1_0805d11258</name>
</gene>
<dbReference type="EMBL" id="DF837094">
    <property type="protein sequence ID" value="GAN11677.1"/>
    <property type="molecule type" value="Genomic_DNA"/>
</dbReference>